<evidence type="ECO:0000313" key="2">
    <source>
        <dbReference type="Proteomes" id="UP000198211"/>
    </source>
</evidence>
<evidence type="ECO:0000313" key="1">
    <source>
        <dbReference type="EMBL" id="OWZ07145.1"/>
    </source>
</evidence>
<keyword evidence="2" id="KW-1185">Reference proteome</keyword>
<reference evidence="2" key="1">
    <citation type="submission" date="2017-03" db="EMBL/GenBank/DDBJ databases">
        <title>Phytopthora megakarya and P. palmivora, two closely related causual agents of cacao black pod achieved similar genome size and gene model numbers by different mechanisms.</title>
        <authorList>
            <person name="Ali S."/>
            <person name="Shao J."/>
            <person name="Larry D.J."/>
            <person name="Kronmiller B."/>
            <person name="Shen D."/>
            <person name="Strem M.D."/>
            <person name="Melnick R.L."/>
            <person name="Guiltinan M.J."/>
            <person name="Tyler B.M."/>
            <person name="Meinhardt L.W."/>
            <person name="Bailey B.A."/>
        </authorList>
    </citation>
    <scope>NUCLEOTIDE SEQUENCE [LARGE SCALE GENOMIC DNA]</scope>
    <source>
        <strain evidence="2">zdho120</strain>
    </source>
</reference>
<sequence length="202" mass="22207">MHWAVKEALNKKKERGENLVNFAIGDYVLRSRINGKHGNKLLVTWVGPYRVTRADSHSFQVDHLETGDKMDVHASRLAFYSDDSLDVTNELLEHVSSQGLILAVDKLKGTNGMMTSTTSTIYLGLPIGDLAKGIRVLVDNYVANVVDQQLGEYWQRLCGGQVRGMVPDVQPNVDFETVSTTGALRGPQGDTIRGLPRISGGK</sequence>
<accession>A0A225VP75</accession>
<proteinExistence type="predicted"/>
<dbReference type="Proteomes" id="UP000198211">
    <property type="component" value="Unassembled WGS sequence"/>
</dbReference>
<dbReference type="OrthoDB" id="78362at2759"/>
<comment type="caution">
    <text evidence="1">The sequence shown here is derived from an EMBL/GenBank/DDBJ whole genome shotgun (WGS) entry which is preliminary data.</text>
</comment>
<protein>
    <submittedName>
        <fullName evidence="1">Uncharacterized protein</fullName>
    </submittedName>
</protein>
<dbReference type="AlphaFoldDB" id="A0A225VP75"/>
<organism evidence="1 2">
    <name type="scientific">Phytophthora megakarya</name>
    <dbReference type="NCBI Taxonomy" id="4795"/>
    <lineage>
        <taxon>Eukaryota</taxon>
        <taxon>Sar</taxon>
        <taxon>Stramenopiles</taxon>
        <taxon>Oomycota</taxon>
        <taxon>Peronosporomycetes</taxon>
        <taxon>Peronosporales</taxon>
        <taxon>Peronosporaceae</taxon>
        <taxon>Phytophthora</taxon>
    </lineage>
</organism>
<dbReference type="EMBL" id="NBNE01003658">
    <property type="protein sequence ID" value="OWZ07145.1"/>
    <property type="molecule type" value="Genomic_DNA"/>
</dbReference>
<gene>
    <name evidence="1" type="ORF">PHMEG_00020505</name>
</gene>
<name>A0A225VP75_9STRA</name>